<dbReference type="SMART" id="SM00320">
    <property type="entry name" value="WD40"/>
    <property type="match status" value="6"/>
</dbReference>
<comment type="subcellular location">
    <subcellularLocation>
        <location evidence="2">Nucleus</location>
    </subcellularLocation>
</comment>
<keyword evidence="13" id="KW-0539">Nucleus</keyword>
<dbReference type="GO" id="GO:0005634">
    <property type="term" value="C:nucleus"/>
    <property type="evidence" value="ECO:0007669"/>
    <property type="project" value="UniProtKB-SubCell"/>
</dbReference>
<dbReference type="InterPro" id="IPR031120">
    <property type="entry name" value="HIR1-like"/>
</dbReference>
<evidence type="ECO:0000313" key="18">
    <source>
        <dbReference type="EMBL" id="KAF4635808.1"/>
    </source>
</evidence>
<evidence type="ECO:0000256" key="5">
    <source>
        <dbReference type="ARBA" id="ARBA00022491"/>
    </source>
</evidence>
<dbReference type="GO" id="GO:0000785">
    <property type="term" value="C:chromatin"/>
    <property type="evidence" value="ECO:0007669"/>
    <property type="project" value="TreeGrafter"/>
</dbReference>
<dbReference type="InterPro" id="IPR055410">
    <property type="entry name" value="Beta-prop_CAF1B_HIR1"/>
</dbReference>
<dbReference type="InterPro" id="IPR002685">
    <property type="entry name" value="Glyco_trans_15"/>
</dbReference>
<dbReference type="GO" id="GO:0006351">
    <property type="term" value="P:DNA-templated transcription"/>
    <property type="evidence" value="ECO:0007669"/>
    <property type="project" value="InterPro"/>
</dbReference>
<dbReference type="GO" id="GO:0000417">
    <property type="term" value="C:HIR complex"/>
    <property type="evidence" value="ECO:0007669"/>
    <property type="project" value="TreeGrafter"/>
</dbReference>
<evidence type="ECO:0000256" key="1">
    <source>
        <dbReference type="ARBA" id="ARBA00002677"/>
    </source>
</evidence>
<evidence type="ECO:0000313" key="19">
    <source>
        <dbReference type="Proteomes" id="UP000566819"/>
    </source>
</evidence>
<dbReference type="CDD" id="cd00200">
    <property type="entry name" value="WD40"/>
    <property type="match status" value="1"/>
</dbReference>
<keyword evidence="6 14" id="KW-0853">WD repeat</keyword>
<keyword evidence="11" id="KW-0805">Transcription regulation</keyword>
<evidence type="ECO:0000256" key="10">
    <source>
        <dbReference type="ARBA" id="ARBA00022853"/>
    </source>
</evidence>
<keyword evidence="12" id="KW-0804">Transcription</keyword>
<evidence type="ECO:0000256" key="9">
    <source>
        <dbReference type="ARBA" id="ARBA00022737"/>
    </source>
</evidence>
<dbReference type="Pfam" id="PF09453">
    <property type="entry name" value="HIRA_B"/>
    <property type="match status" value="1"/>
</dbReference>
<dbReference type="GO" id="GO:0016020">
    <property type="term" value="C:membrane"/>
    <property type="evidence" value="ECO:0007669"/>
    <property type="project" value="InterPro"/>
</dbReference>
<evidence type="ECO:0000256" key="15">
    <source>
        <dbReference type="SAM" id="MobiDB-lite"/>
    </source>
</evidence>
<evidence type="ECO:0008006" key="20">
    <source>
        <dbReference type="Google" id="ProtNLM"/>
    </source>
</evidence>
<dbReference type="Pfam" id="PF07569">
    <property type="entry name" value="Hira"/>
    <property type="match status" value="1"/>
</dbReference>
<comment type="caution">
    <text evidence="18">The sequence shown here is derived from an EMBL/GenBank/DDBJ whole genome shotgun (WGS) entry which is preliminary data.</text>
</comment>
<dbReference type="Pfam" id="PF24105">
    <property type="entry name" value="Beta-prop_CAF1B_HIR1"/>
    <property type="match status" value="1"/>
</dbReference>
<evidence type="ECO:0000259" key="17">
    <source>
        <dbReference type="Pfam" id="PF24105"/>
    </source>
</evidence>
<reference evidence="18 19" key="1">
    <citation type="submission" date="2020-03" db="EMBL/GenBank/DDBJ databases">
        <title>Draft Genome Sequence of Cudoniella acicularis.</title>
        <authorList>
            <person name="Buettner E."/>
            <person name="Kellner H."/>
        </authorList>
    </citation>
    <scope>NUCLEOTIDE SEQUENCE [LARGE SCALE GENOMIC DNA]</scope>
    <source>
        <strain evidence="18 19">DSM 108380</strain>
    </source>
</reference>
<keyword evidence="5" id="KW-0678">Repressor</keyword>
<dbReference type="InterPro" id="IPR019015">
    <property type="entry name" value="HIRA_B_motif"/>
</dbReference>
<evidence type="ECO:0000256" key="7">
    <source>
        <dbReference type="ARBA" id="ARBA00022676"/>
    </source>
</evidence>
<keyword evidence="10" id="KW-0156">Chromatin regulator</keyword>
<dbReference type="FunFam" id="2.130.10.10:FF:000290">
    <property type="entry name" value="Protein HIR"/>
    <property type="match status" value="1"/>
</dbReference>
<comment type="similarity">
    <text evidence="3">Belongs to the WD repeat HIR1 family.</text>
</comment>
<evidence type="ECO:0000256" key="11">
    <source>
        <dbReference type="ARBA" id="ARBA00023015"/>
    </source>
</evidence>
<dbReference type="InterPro" id="IPR036322">
    <property type="entry name" value="WD40_repeat_dom_sf"/>
</dbReference>
<sequence length="1517" mass="168145">MKFIKPAWLTHSGEQKDFEVYSCNVSPDGTRLATAAGDGHVRIWSVDAILQAGDPNYNKPKQLCHMSYHSGTIHTVRFSPNGRWLASGADDKIICIYHLDTNPPAHSASFGTNEPPPVENWKILRRLIGHENDVQDLGWSYDSSILVSVGLDSKIVVWSGHTFEKLKVLSVHQSHVKGITFDPANKYFATASDDRTIKLFRFTSPPPTATSYDSINNFVLEHTIVAPFASSPLTTYFRRCSWSPDGNHIAAANAVNGPVSSVAIINRGLWDSDINLIGHEGPTEVCTFSPRLFSKQEISPETTDNSGYSTQALVTVIACAGQDKTLSIWNTSSSRPLVVCQDLAAKSISDLAWTPDGLTIFASSLDGSIIALEFERGELGFIAPLTENDKALQKFGVNRRGVGVVEDVAALRLEERSKAGELRGAEGRMGALMGDVATNPAPVTNGNGASTPMTGVTATAPAATNGRAAQDSPAPTPAPAPAVDPNAAKLEAMKQRVTITKEGKKRVAPLLVSSSGTGLSSLPQSQLMAASSGNAQNDAPQSILDLSKPYDGLPRGGLAAMLLGNKRKAIVLEDDEHEDQANKRPALGGANGPIPIMINGVNGVEPAVPMPPANGIVPTPEFLRPAVINPAMSVSQVRLAVPKVRVHILRSLDRGVLPPSTSGTNGTNGVEESLKVTDDVIFEAQNPGPNPAQMRDPSKISATKRGVVQWQDFLPRAVILVTGNKNFWAAACEDGSIYTWTPAGRRIFNALVLEAQPVIIECRGWWLLCITAVGICSVWNLKTLSSPHPPVSLAPILDIAMHSLGTHTTSAPGVTSAHLNSTGHIIVTLSNGDGYLYSPSMFVWQRLSEAWWAVGSQYWNSNDSSIGSLQSTGVGPDSRRDGEITTSNISAGIIPHLERHTTNEVLLKGRAYHLQRLIKTLLSREGFENFESGVSIAHLENRVAAALQLGAREEFRIYLFMYAKRLGAQGLKSKVEELLRSILGGILTDKKDGLQVEKGEGWLSEDDKLCGWDRKELLKEVVLILGKFRDLQRLTVQYSRVLGMDNEENGALERESSTVFADMDPGETYWIICFSARRLVFLVLVIFILVLFLRLPNIPDSVPLDVHSRSAFQHVRPALPSSDHNTHPDPIQWLHENSDDKHALSDGIIPGFLTASEIFSGRPRAALISLVRNTELPGIMQSMRQLEYRWNRKYQYPWVFFNDEPFTEEFKAATRNLTSAKCYYEVVPKEHWSLPGWIDEGRFMNSLEYLGTIGVGKGWLVSYHHMCRWNSGFFYKHPFLRNYDWYWRVEPDVHYFCDIDYDVFRFMRDNNLKYGFNMNILDDVQSFPSLWTRTRNFAASHPHLIHPEAELAWLLDPQAGGEYNNCQFFSNFEIGSLNFWRGEANEAYFDWLDKAGGFYYERFGDAPVHTLSVAMFVPKREIWFFRDIGYQHDMNQHCPPHREEKCSCQPTRLDANFYKLVPIESPQKKPADTCIRQFLGGEWLRKKEGWTMAREKAYGGDGYHGYEVLGDEVELSL</sequence>
<dbReference type="Pfam" id="PF01793">
    <property type="entry name" value="Glyco_transf_15"/>
    <property type="match status" value="1"/>
</dbReference>
<evidence type="ECO:0000259" key="16">
    <source>
        <dbReference type="Pfam" id="PF07569"/>
    </source>
</evidence>
<dbReference type="Gene3D" id="3.90.550.10">
    <property type="entry name" value="Spore Coat Polysaccharide Biosynthesis Protein SpsA, Chain A"/>
    <property type="match status" value="1"/>
</dbReference>
<evidence type="ECO:0000256" key="6">
    <source>
        <dbReference type="ARBA" id="ARBA00022574"/>
    </source>
</evidence>
<keyword evidence="7" id="KW-0328">Glycosyltransferase</keyword>
<feature type="domain" description="CAF1B/HIR1 beta-propeller" evidence="17">
    <location>
        <begin position="28"/>
        <end position="379"/>
    </location>
</feature>
<accession>A0A8H4RUT4</accession>
<evidence type="ECO:0000256" key="12">
    <source>
        <dbReference type="ARBA" id="ARBA00023163"/>
    </source>
</evidence>
<dbReference type="PROSITE" id="PS50294">
    <property type="entry name" value="WD_REPEATS_REGION"/>
    <property type="match status" value="3"/>
</dbReference>
<dbReference type="InterPro" id="IPR011494">
    <property type="entry name" value="HIRA-like_C"/>
</dbReference>
<keyword evidence="9" id="KW-0677">Repeat</keyword>
<dbReference type="PANTHER" id="PTHR13831:SF0">
    <property type="entry name" value="PROTEIN HIRA"/>
    <property type="match status" value="1"/>
</dbReference>
<dbReference type="GO" id="GO:0006355">
    <property type="term" value="P:regulation of DNA-templated transcription"/>
    <property type="evidence" value="ECO:0007669"/>
    <property type="project" value="InterPro"/>
</dbReference>
<dbReference type="SUPFAM" id="SSF50978">
    <property type="entry name" value="WD40 repeat-like"/>
    <property type="match status" value="2"/>
</dbReference>
<dbReference type="InterPro" id="IPR001680">
    <property type="entry name" value="WD40_rpt"/>
</dbReference>
<dbReference type="SUPFAM" id="SSF53448">
    <property type="entry name" value="Nucleotide-diphospho-sugar transferases"/>
    <property type="match status" value="1"/>
</dbReference>
<dbReference type="InterPro" id="IPR029044">
    <property type="entry name" value="Nucleotide-diphossugar_trans"/>
</dbReference>
<proteinExistence type="inferred from homology"/>
<evidence type="ECO:0000256" key="8">
    <source>
        <dbReference type="ARBA" id="ARBA00022679"/>
    </source>
</evidence>
<dbReference type="GO" id="GO:0031491">
    <property type="term" value="F:nucleosome binding"/>
    <property type="evidence" value="ECO:0007669"/>
    <property type="project" value="TreeGrafter"/>
</dbReference>
<dbReference type="Proteomes" id="UP000566819">
    <property type="component" value="Unassembled WGS sequence"/>
</dbReference>
<dbReference type="PANTHER" id="PTHR13831">
    <property type="entry name" value="MEMBER OF THE HIR1 FAMILY OF WD-REPEAT PROTEINS"/>
    <property type="match status" value="1"/>
</dbReference>
<feature type="repeat" description="WD" evidence="14">
    <location>
        <begin position="20"/>
        <end position="47"/>
    </location>
</feature>
<evidence type="ECO:0000256" key="13">
    <source>
        <dbReference type="ARBA" id="ARBA00023242"/>
    </source>
</evidence>
<dbReference type="EMBL" id="JAAMPI010000098">
    <property type="protein sequence ID" value="KAF4635808.1"/>
    <property type="molecule type" value="Genomic_DNA"/>
</dbReference>
<evidence type="ECO:0000256" key="2">
    <source>
        <dbReference type="ARBA" id="ARBA00004123"/>
    </source>
</evidence>
<keyword evidence="8" id="KW-0808">Transferase</keyword>
<dbReference type="FunFam" id="2.130.10.10:FF:001557">
    <property type="entry name" value="Protein HIR"/>
    <property type="match status" value="1"/>
</dbReference>
<dbReference type="FunFam" id="3.90.550.10:FF:000051">
    <property type="entry name" value="Alpha-1,2-mannosyltransferase (Ktr4)"/>
    <property type="match status" value="1"/>
</dbReference>
<keyword evidence="19" id="KW-1185">Reference proteome</keyword>
<gene>
    <name evidence="18" type="ORF">G7Y89_g2278</name>
</gene>
<evidence type="ECO:0000256" key="3">
    <source>
        <dbReference type="ARBA" id="ARBA00007306"/>
    </source>
</evidence>
<dbReference type="OrthoDB" id="1741719at2759"/>
<dbReference type="Gene3D" id="2.130.10.10">
    <property type="entry name" value="YVTN repeat-like/Quinoprotein amine dehydrogenase"/>
    <property type="match status" value="2"/>
</dbReference>
<feature type="repeat" description="WD" evidence="14">
    <location>
        <begin position="127"/>
        <end position="168"/>
    </location>
</feature>
<feature type="repeat" description="WD" evidence="14">
    <location>
        <begin position="66"/>
        <end position="107"/>
    </location>
</feature>
<feature type="domain" description="Protein HIRA-like C-terminal" evidence="16">
    <location>
        <begin position="744"/>
        <end position="981"/>
    </location>
</feature>
<organism evidence="18 19">
    <name type="scientific">Cudoniella acicularis</name>
    <dbReference type="NCBI Taxonomy" id="354080"/>
    <lineage>
        <taxon>Eukaryota</taxon>
        <taxon>Fungi</taxon>
        <taxon>Dikarya</taxon>
        <taxon>Ascomycota</taxon>
        <taxon>Pezizomycotina</taxon>
        <taxon>Leotiomycetes</taxon>
        <taxon>Helotiales</taxon>
        <taxon>Tricladiaceae</taxon>
        <taxon>Cudoniella</taxon>
    </lineage>
</organism>
<comment type="function">
    <text evidence="1">Required for replication-independent chromatin assembly and for the periodic repression of histone gene transcription during the cell cycle.</text>
</comment>
<name>A0A8H4RUT4_9HELO</name>
<dbReference type="PROSITE" id="PS50082">
    <property type="entry name" value="WD_REPEATS_2"/>
    <property type="match status" value="4"/>
</dbReference>
<protein>
    <recommendedName>
        <fullName evidence="20">Protein HIR</fullName>
    </recommendedName>
</protein>
<evidence type="ECO:0000256" key="4">
    <source>
        <dbReference type="ARBA" id="ARBA00007677"/>
    </source>
</evidence>
<feature type="repeat" description="WD" evidence="14">
    <location>
        <begin position="169"/>
        <end position="210"/>
    </location>
</feature>
<dbReference type="GO" id="GO:0006338">
    <property type="term" value="P:chromatin remodeling"/>
    <property type="evidence" value="ECO:0007669"/>
    <property type="project" value="InterPro"/>
</dbReference>
<dbReference type="InterPro" id="IPR015943">
    <property type="entry name" value="WD40/YVTN_repeat-like_dom_sf"/>
</dbReference>
<dbReference type="GO" id="GO:0000030">
    <property type="term" value="F:mannosyltransferase activity"/>
    <property type="evidence" value="ECO:0007669"/>
    <property type="project" value="InterPro"/>
</dbReference>
<feature type="region of interest" description="Disordered" evidence="15">
    <location>
        <begin position="465"/>
        <end position="484"/>
    </location>
</feature>
<comment type="similarity">
    <text evidence="4">Belongs to the glycosyltransferase 15 family.</text>
</comment>
<evidence type="ECO:0000256" key="14">
    <source>
        <dbReference type="PROSITE-ProRule" id="PRU00221"/>
    </source>
</evidence>